<evidence type="ECO:0000313" key="4">
    <source>
        <dbReference type="Proteomes" id="UP001385809"/>
    </source>
</evidence>
<name>A0ABU8MIU6_9PSEU</name>
<comment type="caution">
    <text evidence="3">The sequence shown here is derived from an EMBL/GenBank/DDBJ whole genome shotgun (WGS) entry which is preliminary data.</text>
</comment>
<dbReference type="InterPro" id="IPR008984">
    <property type="entry name" value="SMAD_FHA_dom_sf"/>
</dbReference>
<dbReference type="Gene3D" id="2.60.200.20">
    <property type="match status" value="1"/>
</dbReference>
<dbReference type="SUPFAM" id="SSF49879">
    <property type="entry name" value="SMAD/FHA domain"/>
    <property type="match status" value="1"/>
</dbReference>
<feature type="domain" description="FHA" evidence="2">
    <location>
        <begin position="57"/>
        <end position="108"/>
    </location>
</feature>
<dbReference type="PROSITE" id="PS50006">
    <property type="entry name" value="FHA_DOMAIN"/>
    <property type="match status" value="1"/>
</dbReference>
<keyword evidence="1" id="KW-0597">Phosphoprotein</keyword>
<evidence type="ECO:0000259" key="2">
    <source>
        <dbReference type="PROSITE" id="PS50006"/>
    </source>
</evidence>
<dbReference type="EMBL" id="JBBEGN010000001">
    <property type="protein sequence ID" value="MEJ2866378.1"/>
    <property type="molecule type" value="Genomic_DNA"/>
</dbReference>
<organism evidence="3 4">
    <name type="scientific">Actinomycetospora aurantiaca</name>
    <dbReference type="NCBI Taxonomy" id="3129233"/>
    <lineage>
        <taxon>Bacteria</taxon>
        <taxon>Bacillati</taxon>
        <taxon>Actinomycetota</taxon>
        <taxon>Actinomycetes</taxon>
        <taxon>Pseudonocardiales</taxon>
        <taxon>Pseudonocardiaceae</taxon>
        <taxon>Actinomycetospora</taxon>
    </lineage>
</organism>
<dbReference type="CDD" id="cd00060">
    <property type="entry name" value="FHA"/>
    <property type="match status" value="1"/>
</dbReference>
<accession>A0ABU8MIU6</accession>
<gene>
    <name evidence="3" type="ORF">WCD74_01290</name>
</gene>
<evidence type="ECO:0000313" key="3">
    <source>
        <dbReference type="EMBL" id="MEJ2866378.1"/>
    </source>
</evidence>
<proteinExistence type="predicted"/>
<sequence>MARSTRPSGRARTSGVELLPAGTYSLARGIPDAPEGTLFVLGDRGGIRVEPETRFEVVFGRNEPDVHVCLGTDDPGISRRHGLLSWDPRGWSLRNTGVIPIRFPGSRLLLSGHEEPLSSTYTPLFIRTEPKREHLLEVRVVGRSGAGAKAKVDDSTRRPTTWQLTDRERIVLTALGHRYLRHEPHPQPESWANTAKELEVLQPDADWTNKKAEHVVLGVRNRLTDSGVPGLTRNEVGEPSGNVINHNLLFELLLSTSLVPPDLRLLDRSASPDPRSPA</sequence>
<evidence type="ECO:0000256" key="1">
    <source>
        <dbReference type="ARBA" id="ARBA00022553"/>
    </source>
</evidence>
<dbReference type="InterPro" id="IPR000253">
    <property type="entry name" value="FHA_dom"/>
</dbReference>
<dbReference type="RefSeq" id="WP_337693002.1">
    <property type="nucleotide sequence ID" value="NZ_JBBEGN010000001.1"/>
</dbReference>
<keyword evidence="4" id="KW-1185">Reference proteome</keyword>
<protein>
    <submittedName>
        <fullName evidence="3">FHA domain-containing protein</fullName>
    </submittedName>
</protein>
<reference evidence="3 4" key="1">
    <citation type="submission" date="2024-03" db="EMBL/GenBank/DDBJ databases">
        <title>Actinomycetospora sp. OC33-EN08, a novel actinomycete isolated from wild orchid (Aerides multiflora).</title>
        <authorList>
            <person name="Suriyachadkun C."/>
        </authorList>
    </citation>
    <scope>NUCLEOTIDE SEQUENCE [LARGE SCALE GENOMIC DNA]</scope>
    <source>
        <strain evidence="3 4">OC33-EN08</strain>
    </source>
</reference>
<dbReference type="Proteomes" id="UP001385809">
    <property type="component" value="Unassembled WGS sequence"/>
</dbReference>